<dbReference type="Proteomes" id="UP000004968">
    <property type="component" value="Unassembled WGS sequence"/>
</dbReference>
<dbReference type="EMBL" id="ACIO01000085">
    <property type="protein sequence ID" value="EFD00466.1"/>
    <property type="molecule type" value="Genomic_DNA"/>
</dbReference>
<comment type="caution">
    <text evidence="1">The sequence shown here is derived from an EMBL/GenBank/DDBJ whole genome shotgun (WGS) entry which is preliminary data.</text>
</comment>
<evidence type="ECO:0000313" key="1">
    <source>
        <dbReference type="EMBL" id="EFD00466.1"/>
    </source>
</evidence>
<dbReference type="AlphaFoldDB" id="D3ACL6"/>
<accession>D3ACL6</accession>
<organism evidence="1 2">
    <name type="scientific">Hungatella hathewayi DSM 13479</name>
    <dbReference type="NCBI Taxonomy" id="566550"/>
    <lineage>
        <taxon>Bacteria</taxon>
        <taxon>Bacillati</taxon>
        <taxon>Bacillota</taxon>
        <taxon>Clostridia</taxon>
        <taxon>Lachnospirales</taxon>
        <taxon>Lachnospiraceae</taxon>
        <taxon>Hungatella</taxon>
    </lineage>
</organism>
<dbReference type="HOGENOM" id="CLU_3252616_0_0_9"/>
<proteinExistence type="predicted"/>
<gene>
    <name evidence="1" type="ORF">CLOSTHATH_01344</name>
</gene>
<reference evidence="1 2" key="1">
    <citation type="submission" date="2010-01" db="EMBL/GenBank/DDBJ databases">
        <authorList>
            <person name="Weinstock G."/>
            <person name="Sodergren E."/>
            <person name="Clifton S."/>
            <person name="Fulton L."/>
            <person name="Fulton B."/>
            <person name="Courtney L."/>
            <person name="Fronick C."/>
            <person name="Harrison M."/>
            <person name="Strong C."/>
            <person name="Farmer C."/>
            <person name="Delahaunty K."/>
            <person name="Markovic C."/>
            <person name="Hall O."/>
            <person name="Minx P."/>
            <person name="Tomlinson C."/>
            <person name="Mitreva M."/>
            <person name="Nelson J."/>
            <person name="Hou S."/>
            <person name="Wollam A."/>
            <person name="Pepin K.H."/>
            <person name="Johnson M."/>
            <person name="Bhonagiri V."/>
            <person name="Nash W.E."/>
            <person name="Warren W."/>
            <person name="Chinwalla A."/>
            <person name="Mardis E.R."/>
            <person name="Wilson R.K."/>
        </authorList>
    </citation>
    <scope>NUCLEOTIDE SEQUENCE [LARGE SCALE GENOMIC DNA]</scope>
    <source>
        <strain evidence="1 2">DSM 13479</strain>
    </source>
</reference>
<protein>
    <submittedName>
        <fullName evidence="1">Uncharacterized protein</fullName>
    </submittedName>
</protein>
<evidence type="ECO:0000313" key="2">
    <source>
        <dbReference type="Proteomes" id="UP000004968"/>
    </source>
</evidence>
<sequence>MTPSEAPSGAYTAGFSGDVDSFGGTGEFPSPRFGGMVCCFYI</sequence>
<name>D3ACL6_9FIRM</name>